<gene>
    <name evidence="1" type="ORF">EDM22_02475</name>
</gene>
<dbReference type="EMBL" id="RHHB01000002">
    <property type="protein sequence ID" value="RNB51834.1"/>
    <property type="molecule type" value="Genomic_DNA"/>
</dbReference>
<evidence type="ECO:0000313" key="1">
    <source>
        <dbReference type="EMBL" id="RNB51834.1"/>
    </source>
</evidence>
<dbReference type="GO" id="GO:0003677">
    <property type="term" value="F:DNA binding"/>
    <property type="evidence" value="ECO:0007669"/>
    <property type="project" value="UniProtKB-KW"/>
</dbReference>
<comment type="caution">
    <text evidence="1">The sequence shown here is derived from an EMBL/GenBank/DDBJ whole genome shotgun (WGS) entry which is preliminary data.</text>
</comment>
<evidence type="ECO:0000313" key="2">
    <source>
        <dbReference type="Proteomes" id="UP000275048"/>
    </source>
</evidence>
<accession>A0A3M8AKT8</accession>
<organism evidence="1 2">
    <name type="scientific">Agromyces tardus</name>
    <dbReference type="NCBI Taxonomy" id="2583849"/>
    <lineage>
        <taxon>Bacteria</taxon>
        <taxon>Bacillati</taxon>
        <taxon>Actinomycetota</taxon>
        <taxon>Actinomycetes</taxon>
        <taxon>Micrococcales</taxon>
        <taxon>Microbacteriaceae</taxon>
        <taxon>Agromyces</taxon>
    </lineage>
</organism>
<dbReference type="AlphaFoldDB" id="A0A3M8AKT8"/>
<dbReference type="RefSeq" id="WP_122935468.1">
    <property type="nucleotide sequence ID" value="NZ_JBHSNT010000044.1"/>
</dbReference>
<name>A0A3M8AKT8_9MICO</name>
<proteinExistence type="predicted"/>
<dbReference type="PANTHER" id="PTHR38479">
    <property type="entry name" value="LMO0824 PROTEIN"/>
    <property type="match status" value="1"/>
</dbReference>
<keyword evidence="2" id="KW-1185">Reference proteome</keyword>
<dbReference type="Pfam" id="PF06224">
    <property type="entry name" value="AlkZ-like"/>
    <property type="match status" value="1"/>
</dbReference>
<dbReference type="PANTHER" id="PTHR38479:SF2">
    <property type="entry name" value="WINGED HELIX DNA-BINDING DOMAIN-CONTAINING PROTEIN"/>
    <property type="match status" value="1"/>
</dbReference>
<keyword evidence="1" id="KW-0238">DNA-binding</keyword>
<protein>
    <submittedName>
        <fullName evidence="1">Winged helix DNA-binding domain-containing protein</fullName>
    </submittedName>
</protein>
<dbReference type="OrthoDB" id="9148135at2"/>
<dbReference type="Proteomes" id="UP000275048">
    <property type="component" value="Unassembled WGS sequence"/>
</dbReference>
<dbReference type="InterPro" id="IPR009351">
    <property type="entry name" value="AlkZ-like"/>
</dbReference>
<reference evidence="1 2" key="1">
    <citation type="submission" date="2018-10" db="EMBL/GenBank/DDBJ databases">
        <title>Isolation, diversity and antibacterial activity of antinobacteria from the wheat rhizosphere soil.</title>
        <authorList>
            <person name="Sun T."/>
        </authorList>
    </citation>
    <scope>NUCLEOTIDE SEQUENCE [LARGE SCALE GENOMIC DNA]</scope>
    <source>
        <strain evidence="1 2">SJ-23</strain>
    </source>
</reference>
<sequence>MDVDALRALRLRVQGLRAPSAGSAPEVVGRFVAVQSQEFLPAQWGLAARVRDDRRPDAATVARAIDAGDILRTHVLRPTWHFVSRDDARWLMELSGSRVRQLQLSMLRSLGLDGAEGTRGVAVVARALEGGHRTRAELGAALDQEGLPPTGLGMVYVLMLAELERVAISGVTVGKQRTYAAFDERVPSSPPRSRAEALADLAARYLASRGPASDRDFASWSGFTLTDCRRAIADAADASAGGLEPVEVDGLAHWLDARMVEQVTGGDGERGVVDLLQAYDEYISGYAAPRRYLFPPGRAASTAPEFPLHALAVDGVLAGRWAPVVDERRATLKLVQWRALSHAEERSLAASVAGLERFLGAPVTVERATSPGS</sequence>